<name>A0A8T3BP23_DENNO</name>
<dbReference type="Proteomes" id="UP000829196">
    <property type="component" value="Unassembled WGS sequence"/>
</dbReference>
<protein>
    <submittedName>
        <fullName evidence="1">Uncharacterized protein</fullName>
    </submittedName>
</protein>
<evidence type="ECO:0000313" key="1">
    <source>
        <dbReference type="EMBL" id="KAI0513926.1"/>
    </source>
</evidence>
<proteinExistence type="predicted"/>
<dbReference type="EMBL" id="JAGYWB010000008">
    <property type="protein sequence ID" value="KAI0513926.1"/>
    <property type="molecule type" value="Genomic_DNA"/>
</dbReference>
<sequence length="77" mass="8614">MMTGTNKWLSWLSSLGRPALSWDMMQLSGILDILWAAREFSLPQGGLLVTWLVCCFLDLCWPSVLSLRQPGRSSAVD</sequence>
<gene>
    <name evidence="1" type="ORF">KFK09_009958</name>
</gene>
<organism evidence="1 2">
    <name type="scientific">Dendrobium nobile</name>
    <name type="common">Orchid</name>
    <dbReference type="NCBI Taxonomy" id="94219"/>
    <lineage>
        <taxon>Eukaryota</taxon>
        <taxon>Viridiplantae</taxon>
        <taxon>Streptophyta</taxon>
        <taxon>Embryophyta</taxon>
        <taxon>Tracheophyta</taxon>
        <taxon>Spermatophyta</taxon>
        <taxon>Magnoliopsida</taxon>
        <taxon>Liliopsida</taxon>
        <taxon>Asparagales</taxon>
        <taxon>Orchidaceae</taxon>
        <taxon>Epidendroideae</taxon>
        <taxon>Malaxideae</taxon>
        <taxon>Dendrobiinae</taxon>
        <taxon>Dendrobium</taxon>
    </lineage>
</organism>
<reference evidence="1" key="1">
    <citation type="journal article" date="2022" name="Front. Genet.">
        <title>Chromosome-Scale Assembly of the Dendrobium nobile Genome Provides Insights Into the Molecular Mechanism of the Biosynthesis of the Medicinal Active Ingredient of Dendrobium.</title>
        <authorList>
            <person name="Xu Q."/>
            <person name="Niu S.-C."/>
            <person name="Li K.-L."/>
            <person name="Zheng P.-J."/>
            <person name="Zhang X.-J."/>
            <person name="Jia Y."/>
            <person name="Liu Y."/>
            <person name="Niu Y.-X."/>
            <person name="Yu L.-H."/>
            <person name="Chen D.-F."/>
            <person name="Zhang G.-Q."/>
        </authorList>
    </citation>
    <scope>NUCLEOTIDE SEQUENCE</scope>
    <source>
        <tissue evidence="1">Leaf</tissue>
    </source>
</reference>
<accession>A0A8T3BP23</accession>
<keyword evidence="2" id="KW-1185">Reference proteome</keyword>
<comment type="caution">
    <text evidence="1">The sequence shown here is derived from an EMBL/GenBank/DDBJ whole genome shotgun (WGS) entry which is preliminary data.</text>
</comment>
<evidence type="ECO:0000313" key="2">
    <source>
        <dbReference type="Proteomes" id="UP000829196"/>
    </source>
</evidence>
<dbReference type="AlphaFoldDB" id="A0A8T3BP23"/>